<keyword evidence="10" id="KW-1185">Reference proteome</keyword>
<evidence type="ECO:0000256" key="1">
    <source>
        <dbReference type="ARBA" id="ARBA00004370"/>
    </source>
</evidence>
<dbReference type="EMBL" id="JAJSOF020000021">
    <property type="protein sequence ID" value="KAJ4437063.1"/>
    <property type="molecule type" value="Genomic_DNA"/>
</dbReference>
<evidence type="ECO:0000256" key="6">
    <source>
        <dbReference type="SAM" id="MobiDB-lite"/>
    </source>
</evidence>
<dbReference type="Gene3D" id="1.20.1070.10">
    <property type="entry name" value="Rhodopsin 7-helix transmembrane proteins"/>
    <property type="match status" value="1"/>
</dbReference>
<evidence type="ECO:0000256" key="3">
    <source>
        <dbReference type="ARBA" id="ARBA00022692"/>
    </source>
</evidence>
<feature type="transmembrane region" description="Helical" evidence="7">
    <location>
        <begin position="214"/>
        <end position="237"/>
    </location>
</feature>
<feature type="transmembrane region" description="Helical" evidence="7">
    <location>
        <begin position="53"/>
        <end position="77"/>
    </location>
</feature>
<evidence type="ECO:0000259" key="8">
    <source>
        <dbReference type="PROSITE" id="PS50262"/>
    </source>
</evidence>
<gene>
    <name evidence="9" type="ORF">ANN_17198</name>
</gene>
<dbReference type="Pfam" id="PF10324">
    <property type="entry name" value="7TM_GPCR_Srw"/>
    <property type="match status" value="1"/>
</dbReference>
<feature type="transmembrane region" description="Helical" evidence="7">
    <location>
        <begin position="316"/>
        <end position="337"/>
    </location>
</feature>
<dbReference type="InterPro" id="IPR017452">
    <property type="entry name" value="GPCR_Rhodpsn_7TM"/>
</dbReference>
<dbReference type="InterPro" id="IPR019427">
    <property type="entry name" value="7TM_GPCR_serpentine_rcpt_Srw"/>
</dbReference>
<feature type="transmembrane region" description="Helical" evidence="7">
    <location>
        <begin position="20"/>
        <end position="41"/>
    </location>
</feature>
<comment type="similarity">
    <text evidence="2">Belongs to the G-protein coupled receptor 1 family.</text>
</comment>
<dbReference type="Proteomes" id="UP001148838">
    <property type="component" value="Unassembled WGS sequence"/>
</dbReference>
<dbReference type="InterPro" id="IPR053219">
    <property type="entry name" value="GPCR_Dmsr-1"/>
</dbReference>
<keyword evidence="4 7" id="KW-1133">Transmembrane helix</keyword>
<evidence type="ECO:0000256" key="2">
    <source>
        <dbReference type="ARBA" id="ARBA00010663"/>
    </source>
</evidence>
<feature type="region of interest" description="Disordered" evidence="6">
    <location>
        <begin position="251"/>
        <end position="271"/>
    </location>
</feature>
<organism evidence="9 10">
    <name type="scientific">Periplaneta americana</name>
    <name type="common">American cockroach</name>
    <name type="synonym">Blatta americana</name>
    <dbReference type="NCBI Taxonomy" id="6978"/>
    <lineage>
        <taxon>Eukaryota</taxon>
        <taxon>Metazoa</taxon>
        <taxon>Ecdysozoa</taxon>
        <taxon>Arthropoda</taxon>
        <taxon>Hexapoda</taxon>
        <taxon>Insecta</taxon>
        <taxon>Pterygota</taxon>
        <taxon>Neoptera</taxon>
        <taxon>Polyneoptera</taxon>
        <taxon>Dictyoptera</taxon>
        <taxon>Blattodea</taxon>
        <taxon>Blattoidea</taxon>
        <taxon>Blattidae</taxon>
        <taxon>Blattinae</taxon>
        <taxon>Periplaneta</taxon>
    </lineage>
</organism>
<comment type="subcellular location">
    <subcellularLocation>
        <location evidence="1">Membrane</location>
    </subcellularLocation>
</comment>
<feature type="compositionally biased region" description="Polar residues" evidence="6">
    <location>
        <begin position="251"/>
        <end position="264"/>
    </location>
</feature>
<keyword evidence="3 7" id="KW-0812">Transmembrane</keyword>
<feature type="transmembrane region" description="Helical" evidence="7">
    <location>
        <begin position="97"/>
        <end position="121"/>
    </location>
</feature>
<dbReference type="PANTHER" id="PTHR46273">
    <property type="entry name" value="MYOSUPPRESSIN RECEPTOR 1, ISOFORM B-RELATED"/>
    <property type="match status" value="1"/>
</dbReference>
<name>A0ABQ8SSV4_PERAM</name>
<dbReference type="PROSITE" id="PS50262">
    <property type="entry name" value="G_PROTEIN_RECEP_F1_2"/>
    <property type="match status" value="1"/>
</dbReference>
<evidence type="ECO:0000313" key="10">
    <source>
        <dbReference type="Proteomes" id="UP001148838"/>
    </source>
</evidence>
<dbReference type="SUPFAM" id="SSF81321">
    <property type="entry name" value="Family A G protein-coupled receptor-like"/>
    <property type="match status" value="1"/>
</dbReference>
<feature type="domain" description="G-protein coupled receptors family 1 profile" evidence="8">
    <location>
        <begin position="33"/>
        <end position="335"/>
    </location>
</feature>
<dbReference type="PRINTS" id="PR00237">
    <property type="entry name" value="GPCRRHODOPSN"/>
</dbReference>
<reference evidence="9 10" key="1">
    <citation type="journal article" date="2022" name="Allergy">
        <title>Genome assembly and annotation of Periplaneta americana reveal a comprehensive cockroach allergen profile.</title>
        <authorList>
            <person name="Wang L."/>
            <person name="Xiong Q."/>
            <person name="Saelim N."/>
            <person name="Wang L."/>
            <person name="Nong W."/>
            <person name="Wan A.T."/>
            <person name="Shi M."/>
            <person name="Liu X."/>
            <person name="Cao Q."/>
            <person name="Hui J.H.L."/>
            <person name="Sookrung N."/>
            <person name="Leung T.F."/>
            <person name="Tungtrongchitr A."/>
            <person name="Tsui S.K.W."/>
        </authorList>
    </citation>
    <scope>NUCLEOTIDE SEQUENCE [LARGE SCALE GENOMIC DNA]</scope>
    <source>
        <strain evidence="9">PWHHKU_190912</strain>
    </source>
</reference>
<dbReference type="InterPro" id="IPR000276">
    <property type="entry name" value="GPCR_Rhodpsn"/>
</dbReference>
<comment type="caution">
    <text evidence="9">The sequence shown here is derived from an EMBL/GenBank/DDBJ whole genome shotgun (WGS) entry which is preliminary data.</text>
</comment>
<feature type="transmembrane region" description="Helical" evidence="7">
    <location>
        <begin position="142"/>
        <end position="163"/>
    </location>
</feature>
<sequence>MNDVKPELKKLVSHLSQVHGYVSLVVCIFGSVANTLNIAVLTRREMTSPTNALLTGLAVADLLVMLEYIPFACHMYMQPSTPVPLTDRYSYPWSVFVLFHANFAQVCHTVSIWLTVTLAVWRYIAVAHPQRNREWCCMRTTIAAIISAYIVCPILCIPSFLAFSVQPTIARVDKDGHKIKFKDNVEGARNVTLYVLNISELGKANNDLLRQINFWIYSIVIKLIPCFALTELSRRLICALLETKKRRQQLTAASGSGKASTRNSRVLDKERQTDRTTRMLLAVLLLFLLTEFPQGILGLLSVWLGDKFFEHCYQKLGEVMDILALINSAINFILYCAMSRQFRSTFSILFRPSVLDRWLLVPQHNGNGDNNGCTTANNMTQVTQV</sequence>
<evidence type="ECO:0000313" key="9">
    <source>
        <dbReference type="EMBL" id="KAJ4437063.1"/>
    </source>
</evidence>
<dbReference type="CDD" id="cd14978">
    <property type="entry name" value="7tmA_FMRFamide_R-like"/>
    <property type="match status" value="1"/>
</dbReference>
<proteinExistence type="inferred from homology"/>
<evidence type="ECO:0000256" key="5">
    <source>
        <dbReference type="ARBA" id="ARBA00023136"/>
    </source>
</evidence>
<feature type="transmembrane region" description="Helical" evidence="7">
    <location>
        <begin position="279"/>
        <end position="304"/>
    </location>
</feature>
<evidence type="ECO:0000256" key="4">
    <source>
        <dbReference type="ARBA" id="ARBA00022989"/>
    </source>
</evidence>
<keyword evidence="5 7" id="KW-0472">Membrane</keyword>
<dbReference type="PANTHER" id="PTHR46273:SF15">
    <property type="entry name" value="MYOSUPPRESSIN RECEPTOR 1, ISOFORM B-RELATED"/>
    <property type="match status" value="1"/>
</dbReference>
<evidence type="ECO:0000256" key="7">
    <source>
        <dbReference type="SAM" id="Phobius"/>
    </source>
</evidence>
<protein>
    <recommendedName>
        <fullName evidence="8">G-protein coupled receptors family 1 profile domain-containing protein</fullName>
    </recommendedName>
</protein>
<accession>A0ABQ8SSV4</accession>